<keyword evidence="1" id="KW-1133">Transmembrane helix</keyword>
<dbReference type="GeneID" id="22921748"/>
<dbReference type="KEGG" id="vg:22921748"/>
<proteinExistence type="predicted"/>
<keyword evidence="3" id="KW-1185">Reference proteome</keyword>
<name>A0A0B4VFM3_9VIRU</name>
<keyword evidence="1" id="KW-0812">Transmembrane</keyword>
<dbReference type="Proteomes" id="UP000201058">
    <property type="component" value="Segment"/>
</dbReference>
<dbReference type="RefSeq" id="YP_009116681.1">
    <property type="nucleotide sequence ID" value="NC_026242.1"/>
</dbReference>
<accession>A0A0B4VFM3</accession>
<sequence>MNFLLIWGIIAILIIVILMFILMRAYKSHQLNLILYDSTVAIAPSAFTPILSDLKESHNSMIQIHRLTAQYTSPLPSNVFELTNNATAFTYVIVGNRYKVSSLVKNTAASHDSLSIVDYISGKMFKIIAPTAASGLPSDLLTTKDSIIIPFTPAFITAAQVNANLVFDKNITTSVSTVQLVLISYKKV</sequence>
<feature type="transmembrane region" description="Helical" evidence="1">
    <location>
        <begin position="6"/>
        <end position="26"/>
    </location>
</feature>
<evidence type="ECO:0000313" key="3">
    <source>
        <dbReference type="Proteomes" id="UP000201058"/>
    </source>
</evidence>
<evidence type="ECO:0000256" key="1">
    <source>
        <dbReference type="SAM" id="Phobius"/>
    </source>
</evidence>
<reference evidence="2 3" key="1">
    <citation type="journal article" date="2015" name="J. Virol.">
        <title>The genome of the nucleopolyhedrosis-causing virus from Tipula oleracea sheds new light on the Nudiviridae family.</title>
        <authorList>
            <person name="Bezier A."/>
            <person name="Theze J."/>
            <person name="Gavory F."/>
            <person name="Gaillard J."/>
            <person name="Poulain J."/>
            <person name="Drezen J.M."/>
            <person name="Herniou E.A."/>
        </authorList>
    </citation>
    <scope>NUCLEOTIDE SEQUENCE [LARGE SCALE GENOMIC DNA]</scope>
    <source>
        <strain evidence="2">35</strain>
    </source>
</reference>
<protein>
    <submittedName>
        <fullName evidence="2">Uncharacterized protein</fullName>
    </submittedName>
</protein>
<evidence type="ECO:0000313" key="2">
    <source>
        <dbReference type="EMBL" id="AJD20094.1"/>
    </source>
</evidence>
<keyword evidence="1" id="KW-0472">Membrane</keyword>
<gene>
    <name evidence="2" type="ORF">TONV_034</name>
</gene>
<organism evidence="2 3">
    <name type="scientific">Tipula oleracea nudivirus</name>
    <dbReference type="NCBI Taxonomy" id="1546257"/>
    <lineage>
        <taxon>Viruses</taxon>
        <taxon>Viruses incertae sedis</taxon>
        <taxon>Naldaviricetes</taxon>
        <taxon>Lefavirales</taxon>
        <taxon>Nudiviridae</taxon>
        <taxon>Deltanudivirus</taxon>
        <taxon>Deltanudivirus tipoleraceae</taxon>
    </lineage>
</organism>
<dbReference type="EMBL" id="KM610234">
    <property type="protein sequence ID" value="AJD20094.1"/>
    <property type="molecule type" value="Genomic_DNA"/>
</dbReference>